<dbReference type="Proteomes" id="UP001362999">
    <property type="component" value="Unassembled WGS sequence"/>
</dbReference>
<keyword evidence="2" id="KW-1185">Reference proteome</keyword>
<evidence type="ECO:0000313" key="1">
    <source>
        <dbReference type="EMBL" id="KAK6996850.1"/>
    </source>
</evidence>
<protein>
    <submittedName>
        <fullName evidence="1">Uncharacterized protein</fullName>
    </submittedName>
</protein>
<dbReference type="EMBL" id="JAWWNJ010000095">
    <property type="protein sequence ID" value="KAK6996850.1"/>
    <property type="molecule type" value="Genomic_DNA"/>
</dbReference>
<evidence type="ECO:0000313" key="2">
    <source>
        <dbReference type="Proteomes" id="UP001362999"/>
    </source>
</evidence>
<comment type="caution">
    <text evidence="1">The sequence shown here is derived from an EMBL/GenBank/DDBJ whole genome shotgun (WGS) entry which is preliminary data.</text>
</comment>
<name>A0AAW0A080_9AGAR</name>
<sequence length="637" mass="69593">MSSPTVGTLSEMDMVLSVNQAAVNKQFANLYYTPDSKNPDQNLINPVLKIYPEIKNIFTHKLEPGKVGLTAWIDPPFLDIGFMDSTVSSTGDQYKSARFNVPLKCGWADLSSSGGERAFFADWIMSWMVNLDSSSITDVETQLLTPGAKAAVNDVFTSGNAQGVPSNAFLVSSVFCLFENDKIVNSFHIRAAQTGVTRKQATAAITAYAQDAENPLADEYVWADQAHTELKFHGGGVVADPAPTDSKKQDTFELVTSVMNTITAYYGKLGKDPKNPNPYVLGYAVQQTIPAPSTAIPEMVPATFFFSTTPNASLPDQSTLNFCMLGLGTPLTNVNDPGKNRNTGIITTSYGALTNESAGSNGTLAFSRNLFDKQYIVKEYVSRFQVQPPVFNEMTPQIAPASVDDSGSHYNNTENFAYDYEYTDEGLDWRRIQRTGTSTLHVTWSSTLSENQDPNKVFSDDTARELHIQIAGSVHFNIHCWTTVKGPAGGKDGSGPWNDGGNYWADANWSASLRLNTASDGTWAFVPSLSTQSINLPRDPSGRVKFTANHHLEGWVAFEDFLRSACTDMMSLYFEGMFKLTIGPSWCDNITNGLKALSTKVIMPAGDVFEFKGIDTDASGNIYTHLTYKSILSGTTN</sequence>
<gene>
    <name evidence="1" type="ORF">R3P38DRAFT_3068023</name>
</gene>
<reference evidence="1 2" key="1">
    <citation type="journal article" date="2024" name="J Genomics">
        <title>Draft genome sequencing and assembly of Favolaschia claudopus CIRM-BRFM 2984 isolated from oak limbs.</title>
        <authorList>
            <person name="Navarro D."/>
            <person name="Drula E."/>
            <person name="Chaduli D."/>
            <person name="Cazenave R."/>
            <person name="Ahrendt S."/>
            <person name="Wang J."/>
            <person name="Lipzen A."/>
            <person name="Daum C."/>
            <person name="Barry K."/>
            <person name="Grigoriev I.V."/>
            <person name="Favel A."/>
            <person name="Rosso M.N."/>
            <person name="Martin F."/>
        </authorList>
    </citation>
    <scope>NUCLEOTIDE SEQUENCE [LARGE SCALE GENOMIC DNA]</scope>
    <source>
        <strain evidence="1 2">CIRM-BRFM 2984</strain>
    </source>
</reference>
<proteinExistence type="predicted"/>
<organism evidence="1 2">
    <name type="scientific">Favolaschia claudopus</name>
    <dbReference type="NCBI Taxonomy" id="2862362"/>
    <lineage>
        <taxon>Eukaryota</taxon>
        <taxon>Fungi</taxon>
        <taxon>Dikarya</taxon>
        <taxon>Basidiomycota</taxon>
        <taxon>Agaricomycotina</taxon>
        <taxon>Agaricomycetes</taxon>
        <taxon>Agaricomycetidae</taxon>
        <taxon>Agaricales</taxon>
        <taxon>Marasmiineae</taxon>
        <taxon>Mycenaceae</taxon>
        <taxon>Favolaschia</taxon>
    </lineage>
</organism>
<accession>A0AAW0A080</accession>
<dbReference type="AlphaFoldDB" id="A0AAW0A080"/>